<proteinExistence type="predicted"/>
<feature type="domain" description="BAH" evidence="4">
    <location>
        <begin position="38"/>
        <end position="163"/>
    </location>
</feature>
<reference evidence="6 7" key="2">
    <citation type="submission" date="2025-04" db="UniProtKB">
        <authorList>
            <consortium name="RefSeq"/>
        </authorList>
    </citation>
    <scope>IDENTIFICATION</scope>
    <source>
        <tissue evidence="6 7">Etiolated seedlings</tissue>
    </source>
</reference>
<dbReference type="Gene3D" id="2.30.30.490">
    <property type="match status" value="1"/>
</dbReference>
<dbReference type="InterPro" id="IPR035979">
    <property type="entry name" value="RBD_domain_sf"/>
</dbReference>
<feature type="compositionally biased region" description="Basic and acidic residues" evidence="2">
    <location>
        <begin position="340"/>
        <end position="377"/>
    </location>
</feature>
<dbReference type="InterPro" id="IPR001025">
    <property type="entry name" value="BAH_dom"/>
</dbReference>
<evidence type="ECO:0000256" key="1">
    <source>
        <dbReference type="PROSITE-ProRule" id="PRU00176"/>
    </source>
</evidence>
<dbReference type="Proteomes" id="UP000087171">
    <property type="component" value="Chromosome Ca1"/>
</dbReference>
<evidence type="ECO:0000313" key="7">
    <source>
        <dbReference type="RefSeq" id="XP_012570716.1"/>
    </source>
</evidence>
<dbReference type="GO" id="GO:0003723">
    <property type="term" value="F:RNA binding"/>
    <property type="evidence" value="ECO:0007669"/>
    <property type="project" value="UniProtKB-UniRule"/>
</dbReference>
<organism evidence="5 6">
    <name type="scientific">Cicer arietinum</name>
    <name type="common">Chickpea</name>
    <name type="synonym">Garbanzo</name>
    <dbReference type="NCBI Taxonomy" id="3827"/>
    <lineage>
        <taxon>Eukaryota</taxon>
        <taxon>Viridiplantae</taxon>
        <taxon>Streptophyta</taxon>
        <taxon>Embryophyta</taxon>
        <taxon>Tracheophyta</taxon>
        <taxon>Spermatophyta</taxon>
        <taxon>Magnoliopsida</taxon>
        <taxon>eudicotyledons</taxon>
        <taxon>Gunneridae</taxon>
        <taxon>Pentapetalae</taxon>
        <taxon>rosids</taxon>
        <taxon>fabids</taxon>
        <taxon>Fabales</taxon>
        <taxon>Fabaceae</taxon>
        <taxon>Papilionoideae</taxon>
        <taxon>50 kb inversion clade</taxon>
        <taxon>NPAAA clade</taxon>
        <taxon>Hologalegina</taxon>
        <taxon>IRL clade</taxon>
        <taxon>Cicereae</taxon>
        <taxon>Cicer</taxon>
    </lineage>
</organism>
<dbReference type="InterPro" id="IPR000504">
    <property type="entry name" value="RRM_dom"/>
</dbReference>
<evidence type="ECO:0000313" key="6">
    <source>
        <dbReference type="RefSeq" id="XP_004486702.1"/>
    </source>
</evidence>
<gene>
    <name evidence="6 7" type="primary">LOC101496570</name>
</gene>
<accession>A0A1S2XEG9</accession>
<evidence type="ECO:0000256" key="2">
    <source>
        <dbReference type="SAM" id="MobiDB-lite"/>
    </source>
</evidence>
<evidence type="ECO:0000259" key="3">
    <source>
        <dbReference type="PROSITE" id="PS50102"/>
    </source>
</evidence>
<dbReference type="STRING" id="3827.A0A1S2XEG9"/>
<dbReference type="AlphaFoldDB" id="A0A1S2XEG9"/>
<sequence length="593" mass="69163">MSHHSYGANVEFKWGNKRGIGVKNKGTQFYESFVYDGVEYSLYDCVYFYHNDHVDTSLGKLVKIFEKSNGEKLVKVVWFFRPSEIRNFLGTYQPHWSELFLASGDGVGVSNVNLLESVVGKCSVVCTSEDKRNPKPTETELERAHFFFKCTFDVERRAIVEKFPNVVVGVKVEQFFNSKGRHYATVPSDILRCQVKEKDEARISHHVLTKRSFDFLPHKRQKIIEEKSTIGKNRNFHHKMDFVENEELRRDESVKPNEKIRDKDEARTSENVLPKRSLDSFPHENRKVTEDKSTISKSSNYQKKEFDEKEELRQDKTVKPNNKVIDKDEARTPENVLPKKALDSFPHEKRKVIEEKSTIGKSNNSEKKEEFDEKEGIRQDGSVKAIRKVTEVTERPDAEKRRWFKKMPWEDRLKKAQELDTLVLLSNLDPSYTSYEVEDIVWHAFKEKVEARMLEWSPTYNSYYGRALVIFRTKDAAAKAISELNMRCLILEDGRVVCAKKGTVCDPVKQSTFTGHLTINRAVLQKQSWEMRKAVSTSHCAQPNTIEYAMAIEWAQRYDMSEACWEVLCQKQMKEIDDVKNKHRTARLFFEVS</sequence>
<feature type="compositionally biased region" description="Basic and acidic residues" evidence="2">
    <location>
        <begin position="276"/>
        <end position="294"/>
    </location>
</feature>
<dbReference type="GO" id="GO:0003682">
    <property type="term" value="F:chromatin binding"/>
    <property type="evidence" value="ECO:0007669"/>
    <property type="project" value="InterPro"/>
</dbReference>
<reference evidence="5" key="1">
    <citation type="journal article" date="2013" name="Nat. Biotechnol.">
        <title>Draft genome sequence of chickpea (Cicer arietinum) provides a resource for trait improvement.</title>
        <authorList>
            <person name="Varshney R.K."/>
            <person name="Song C."/>
            <person name="Saxena R.K."/>
            <person name="Azam S."/>
            <person name="Yu S."/>
            <person name="Sharpe A.G."/>
            <person name="Cannon S."/>
            <person name="Baek J."/>
            <person name="Rosen B.D."/>
            <person name="Tar'an B."/>
            <person name="Millan T."/>
            <person name="Zhang X."/>
            <person name="Ramsay L.D."/>
            <person name="Iwata A."/>
            <person name="Wang Y."/>
            <person name="Nelson W."/>
            <person name="Farmer A.D."/>
            <person name="Gaur P.M."/>
            <person name="Soderlund C."/>
            <person name="Penmetsa R.V."/>
            <person name="Xu C."/>
            <person name="Bharti A.K."/>
            <person name="He W."/>
            <person name="Winter P."/>
            <person name="Zhao S."/>
            <person name="Hane J.K."/>
            <person name="Carrasquilla-Garcia N."/>
            <person name="Condie J.A."/>
            <person name="Upadhyaya H.D."/>
            <person name="Luo M.C."/>
            <person name="Thudi M."/>
            <person name="Gowda C.L."/>
            <person name="Singh N.P."/>
            <person name="Lichtenzveig J."/>
            <person name="Gali K.K."/>
            <person name="Rubio J."/>
            <person name="Nadarajan N."/>
            <person name="Dolezel J."/>
            <person name="Bansal K.C."/>
            <person name="Xu X."/>
            <person name="Edwards D."/>
            <person name="Zhang G."/>
            <person name="Kahl G."/>
            <person name="Gil J."/>
            <person name="Singh K.B."/>
            <person name="Datta S.K."/>
            <person name="Jackson S.A."/>
            <person name="Wang J."/>
            <person name="Cook D.R."/>
        </authorList>
    </citation>
    <scope>NUCLEOTIDE SEQUENCE [LARGE SCALE GENOMIC DNA]</scope>
    <source>
        <strain evidence="5">cv. CDC Frontier</strain>
    </source>
</reference>
<name>A0A1S2XEG9_CICAR</name>
<feature type="region of interest" description="Disordered" evidence="2">
    <location>
        <begin position="247"/>
        <end position="377"/>
    </location>
</feature>
<keyword evidence="5" id="KW-1185">Reference proteome</keyword>
<protein>
    <submittedName>
        <fullName evidence="6 7">Protein ANTI-SILENCING 1 isoform X1</fullName>
    </submittedName>
</protein>
<feature type="compositionally biased region" description="Basic and acidic residues" evidence="2">
    <location>
        <begin position="247"/>
        <end position="268"/>
    </location>
</feature>
<dbReference type="PROSITE" id="PS50102">
    <property type="entry name" value="RRM"/>
    <property type="match status" value="1"/>
</dbReference>
<feature type="domain" description="RRM" evidence="3">
    <location>
        <begin position="421"/>
        <end position="504"/>
    </location>
</feature>
<feature type="compositionally biased region" description="Basic and acidic residues" evidence="2">
    <location>
        <begin position="302"/>
        <end position="332"/>
    </location>
</feature>
<evidence type="ECO:0000313" key="5">
    <source>
        <dbReference type="Proteomes" id="UP000087171"/>
    </source>
</evidence>
<dbReference type="PANTHER" id="PTHR47073">
    <property type="entry name" value="PROTEIN ANTI-SILENCING 1"/>
    <property type="match status" value="1"/>
</dbReference>
<dbReference type="OrthoDB" id="1896853at2759"/>
<dbReference type="GeneID" id="101496570"/>
<dbReference type="RefSeq" id="XP_004486702.1">
    <property type="nucleotide sequence ID" value="XM_004486645.3"/>
</dbReference>
<dbReference type="CDD" id="cd00590">
    <property type="entry name" value="RRM_SF"/>
    <property type="match status" value="1"/>
</dbReference>
<dbReference type="SUPFAM" id="SSF54928">
    <property type="entry name" value="RNA-binding domain, RBD"/>
    <property type="match status" value="1"/>
</dbReference>
<dbReference type="FunFam" id="2.30.30.490:FF:000017">
    <property type="entry name" value="Bromo-adjacent homology (BAH) domain-containing protein"/>
    <property type="match status" value="1"/>
</dbReference>
<dbReference type="InterPro" id="IPR043151">
    <property type="entry name" value="BAH_sf"/>
</dbReference>
<dbReference type="PANTHER" id="PTHR47073:SF5">
    <property type="entry name" value="BAH DOMAIN PROTEIN"/>
    <property type="match status" value="1"/>
</dbReference>
<dbReference type="PaxDb" id="3827-XP_004486702.1"/>
<dbReference type="RefSeq" id="XP_012570716.1">
    <property type="nucleotide sequence ID" value="XM_012715262.2"/>
</dbReference>
<keyword evidence="1" id="KW-0694">RNA-binding</keyword>
<dbReference type="KEGG" id="cam:101496570"/>
<dbReference type="Pfam" id="PF01426">
    <property type="entry name" value="BAH"/>
    <property type="match status" value="1"/>
</dbReference>
<dbReference type="eggNOG" id="ENOG502RA3X">
    <property type="taxonomic scope" value="Eukaryota"/>
</dbReference>
<dbReference type="PROSITE" id="PS51038">
    <property type="entry name" value="BAH"/>
    <property type="match status" value="1"/>
</dbReference>
<evidence type="ECO:0000259" key="4">
    <source>
        <dbReference type="PROSITE" id="PS51038"/>
    </source>
</evidence>